<sequence length="158" mass="17730">MKLMSSTKRPPSTGFHRYSNSLRPRRLERSDEPWSMSSPCSQTGCRAASNRFRPPCIPSSQVTGLRRRGWPMSRCPQRLARSRSTGPRPSKQEACAGSSRYISLASFILMVGSSTPLGNALFRRQNIGFAIHNKRAVDHHCWDLRDPNAPGVYEVLLS</sequence>
<evidence type="ECO:0000313" key="3">
    <source>
        <dbReference type="Proteomes" id="UP000280292"/>
    </source>
</evidence>
<reference evidence="2 3" key="1">
    <citation type="submission" date="2018-08" db="EMBL/GenBank/DDBJ databases">
        <title>Recombination of ecologically and evolutionarily significant loci maintains genetic cohesion in the Pseudomonas syringae species complex.</title>
        <authorList>
            <person name="Dillon M."/>
            <person name="Thakur S."/>
            <person name="Almeida R.N.D."/>
            <person name="Weir B.S."/>
            <person name="Guttman D.S."/>
        </authorList>
    </citation>
    <scope>NUCLEOTIDE SEQUENCE [LARGE SCALE GENOMIC DNA]</scope>
    <source>
        <strain evidence="2 3">ICMP 3883</strain>
    </source>
</reference>
<dbReference type="Proteomes" id="UP000280292">
    <property type="component" value="Unassembled WGS sequence"/>
</dbReference>
<proteinExistence type="predicted"/>
<evidence type="ECO:0000256" key="1">
    <source>
        <dbReference type="SAM" id="MobiDB-lite"/>
    </source>
</evidence>
<feature type="compositionally biased region" description="Polar residues" evidence="1">
    <location>
        <begin position="1"/>
        <end position="10"/>
    </location>
</feature>
<comment type="caution">
    <text evidence="2">The sequence shown here is derived from an EMBL/GenBank/DDBJ whole genome shotgun (WGS) entry which is preliminary data.</text>
</comment>
<protein>
    <submittedName>
        <fullName evidence="2">Uncharacterized protein</fullName>
    </submittedName>
</protein>
<name>A0A3M2W286_PSESI</name>
<organism evidence="2 3">
    <name type="scientific">Pseudomonas syringae pv. ribicola</name>
    <dbReference type="NCBI Taxonomy" id="55398"/>
    <lineage>
        <taxon>Bacteria</taxon>
        <taxon>Pseudomonadati</taxon>
        <taxon>Pseudomonadota</taxon>
        <taxon>Gammaproteobacteria</taxon>
        <taxon>Pseudomonadales</taxon>
        <taxon>Pseudomonadaceae</taxon>
        <taxon>Pseudomonas</taxon>
    </lineage>
</organism>
<feature type="region of interest" description="Disordered" evidence="1">
    <location>
        <begin position="75"/>
        <end position="94"/>
    </location>
</feature>
<accession>A0A3M2W286</accession>
<gene>
    <name evidence="2" type="ORF">ALQ95_200158</name>
</gene>
<dbReference type="AlphaFoldDB" id="A0A3M2W286"/>
<feature type="region of interest" description="Disordered" evidence="1">
    <location>
        <begin position="1"/>
        <end position="40"/>
    </location>
</feature>
<dbReference type="EMBL" id="RBNR01000125">
    <property type="protein sequence ID" value="RML44708.1"/>
    <property type="molecule type" value="Genomic_DNA"/>
</dbReference>
<evidence type="ECO:0000313" key="2">
    <source>
        <dbReference type="EMBL" id="RML44708.1"/>
    </source>
</evidence>